<accession>A0A8S1RTR3</accession>
<reference evidence="1" key="1">
    <citation type="submission" date="2021-01" db="EMBL/GenBank/DDBJ databases">
        <authorList>
            <consortium name="Genoscope - CEA"/>
            <person name="William W."/>
        </authorList>
    </citation>
    <scope>NUCLEOTIDE SEQUENCE</scope>
</reference>
<dbReference type="AlphaFoldDB" id="A0A8S1RTR3"/>
<keyword evidence="2" id="KW-1185">Reference proteome</keyword>
<name>A0A8S1RTR3_9CILI</name>
<sequence>MNIPCLQKITRPDIVYSSLKVVQLLRLNTVIAVPYLLYILLLKHTAQSQFELHLNKQLLQLLSVESVKSDSQFFKILYIHTSLVESTVQRRDRFVHLL</sequence>
<comment type="caution">
    <text evidence="1">The sequence shown here is derived from an EMBL/GenBank/DDBJ whole genome shotgun (WGS) entry which is preliminary data.</text>
</comment>
<dbReference type="Proteomes" id="UP000692954">
    <property type="component" value="Unassembled WGS sequence"/>
</dbReference>
<protein>
    <submittedName>
        <fullName evidence="1">Uncharacterized protein</fullName>
    </submittedName>
</protein>
<proteinExistence type="predicted"/>
<dbReference type="EMBL" id="CAJJDN010000335">
    <property type="protein sequence ID" value="CAD8130830.1"/>
    <property type="molecule type" value="Genomic_DNA"/>
</dbReference>
<gene>
    <name evidence="1" type="ORF">PSON_ATCC_30995.1.T3350010</name>
</gene>
<evidence type="ECO:0000313" key="1">
    <source>
        <dbReference type="EMBL" id="CAD8130830.1"/>
    </source>
</evidence>
<evidence type="ECO:0000313" key="2">
    <source>
        <dbReference type="Proteomes" id="UP000692954"/>
    </source>
</evidence>
<organism evidence="1 2">
    <name type="scientific">Paramecium sonneborni</name>
    <dbReference type="NCBI Taxonomy" id="65129"/>
    <lineage>
        <taxon>Eukaryota</taxon>
        <taxon>Sar</taxon>
        <taxon>Alveolata</taxon>
        <taxon>Ciliophora</taxon>
        <taxon>Intramacronucleata</taxon>
        <taxon>Oligohymenophorea</taxon>
        <taxon>Peniculida</taxon>
        <taxon>Parameciidae</taxon>
        <taxon>Paramecium</taxon>
    </lineage>
</organism>